<organism evidence="1 2">
    <name type="scientific">Hypothenemus hampei</name>
    <name type="common">Coffee berry borer</name>
    <dbReference type="NCBI Taxonomy" id="57062"/>
    <lineage>
        <taxon>Eukaryota</taxon>
        <taxon>Metazoa</taxon>
        <taxon>Ecdysozoa</taxon>
        <taxon>Arthropoda</taxon>
        <taxon>Hexapoda</taxon>
        <taxon>Insecta</taxon>
        <taxon>Pterygota</taxon>
        <taxon>Neoptera</taxon>
        <taxon>Endopterygota</taxon>
        <taxon>Coleoptera</taxon>
        <taxon>Polyphaga</taxon>
        <taxon>Cucujiformia</taxon>
        <taxon>Curculionidae</taxon>
        <taxon>Scolytinae</taxon>
        <taxon>Hypothenemus</taxon>
    </lineage>
</organism>
<protein>
    <submittedName>
        <fullName evidence="1">Uncharacterized protein</fullName>
    </submittedName>
</protein>
<sequence length="107" mass="12659">MENFFYKIDELTTKLHLFKKSKNILNDKVNLQDSVKWIRVSNFGQYHYKTSLDRNTPFHEVDLNKKGARKIEAGEVVLSKLPKCNSLSIEKISNLKDQLKFVHEDYR</sequence>
<comment type="caution">
    <text evidence="1">The sequence shown here is derived from an EMBL/GenBank/DDBJ whole genome shotgun (WGS) entry which is preliminary data.</text>
</comment>
<name>A0ABD1E2Z4_HYPHA</name>
<keyword evidence="2" id="KW-1185">Reference proteome</keyword>
<reference evidence="1 2" key="1">
    <citation type="submission" date="2024-05" db="EMBL/GenBank/DDBJ databases">
        <title>Genetic variation in Jamaican populations of the coffee berry borer (Hypothenemus hampei).</title>
        <authorList>
            <person name="Errbii M."/>
            <person name="Myrie A."/>
        </authorList>
    </citation>
    <scope>NUCLEOTIDE SEQUENCE [LARGE SCALE GENOMIC DNA]</scope>
    <source>
        <strain evidence="1">JA-Hopewell-2020-01-JO</strain>
        <tissue evidence="1">Whole body</tissue>
    </source>
</reference>
<proteinExistence type="predicted"/>
<evidence type="ECO:0000313" key="2">
    <source>
        <dbReference type="Proteomes" id="UP001566132"/>
    </source>
</evidence>
<evidence type="ECO:0000313" key="1">
    <source>
        <dbReference type="EMBL" id="KAL1489051.1"/>
    </source>
</evidence>
<gene>
    <name evidence="1" type="ORF">ABEB36_013996</name>
</gene>
<dbReference type="EMBL" id="JBDJPC010000012">
    <property type="protein sequence ID" value="KAL1489051.1"/>
    <property type="molecule type" value="Genomic_DNA"/>
</dbReference>
<dbReference type="AlphaFoldDB" id="A0ABD1E2Z4"/>
<accession>A0ABD1E2Z4</accession>
<dbReference type="Proteomes" id="UP001566132">
    <property type="component" value="Unassembled WGS sequence"/>
</dbReference>